<accession>A0A1Y1IGT0</accession>
<dbReference type="EMBL" id="DF237546">
    <property type="protein sequence ID" value="GAQ90084.1"/>
    <property type="molecule type" value="Genomic_DNA"/>
</dbReference>
<evidence type="ECO:0000313" key="4">
    <source>
        <dbReference type="EMBL" id="GAQ90084.1"/>
    </source>
</evidence>
<dbReference type="OMA" id="GRETEYM"/>
<keyword evidence="5" id="KW-1185">Reference proteome</keyword>
<evidence type="ECO:0000256" key="2">
    <source>
        <dbReference type="SAM" id="MobiDB-lite"/>
    </source>
</evidence>
<feature type="region of interest" description="Disordered" evidence="2">
    <location>
        <begin position="395"/>
        <end position="426"/>
    </location>
</feature>
<dbReference type="InterPro" id="IPR051620">
    <property type="entry name" value="ORF904-like_C"/>
</dbReference>
<feature type="compositionally biased region" description="Basic and acidic residues" evidence="2">
    <location>
        <begin position="400"/>
        <end position="426"/>
    </location>
</feature>
<evidence type="ECO:0000313" key="5">
    <source>
        <dbReference type="Proteomes" id="UP000054558"/>
    </source>
</evidence>
<reference evidence="4 5" key="1">
    <citation type="journal article" date="2014" name="Nat. Commun.">
        <title>Klebsormidium flaccidum genome reveals primary factors for plant terrestrial adaptation.</title>
        <authorList>
            <person name="Hori K."/>
            <person name="Maruyama F."/>
            <person name="Fujisawa T."/>
            <person name="Togashi T."/>
            <person name="Yamamoto N."/>
            <person name="Seo M."/>
            <person name="Sato S."/>
            <person name="Yamada T."/>
            <person name="Mori H."/>
            <person name="Tajima N."/>
            <person name="Moriyama T."/>
            <person name="Ikeuchi M."/>
            <person name="Watanabe M."/>
            <person name="Wada H."/>
            <person name="Kobayashi K."/>
            <person name="Saito M."/>
            <person name="Masuda T."/>
            <person name="Sasaki-Sekimoto Y."/>
            <person name="Mashiguchi K."/>
            <person name="Awai K."/>
            <person name="Shimojima M."/>
            <person name="Masuda S."/>
            <person name="Iwai M."/>
            <person name="Nobusawa T."/>
            <person name="Narise T."/>
            <person name="Kondo S."/>
            <person name="Saito H."/>
            <person name="Sato R."/>
            <person name="Murakawa M."/>
            <person name="Ihara Y."/>
            <person name="Oshima-Yamada Y."/>
            <person name="Ohtaka K."/>
            <person name="Satoh M."/>
            <person name="Sonobe K."/>
            <person name="Ishii M."/>
            <person name="Ohtani R."/>
            <person name="Kanamori-Sato M."/>
            <person name="Honoki R."/>
            <person name="Miyazaki D."/>
            <person name="Mochizuki H."/>
            <person name="Umetsu J."/>
            <person name="Higashi K."/>
            <person name="Shibata D."/>
            <person name="Kamiya Y."/>
            <person name="Sato N."/>
            <person name="Nakamura Y."/>
            <person name="Tabata S."/>
            <person name="Ida S."/>
            <person name="Kurokawa K."/>
            <person name="Ohta H."/>
        </authorList>
    </citation>
    <scope>NUCLEOTIDE SEQUENCE [LARGE SCALE GENOMIC DNA]</scope>
    <source>
        <strain evidence="4 5">NIES-2285</strain>
    </source>
</reference>
<dbReference type="Gene3D" id="3.40.50.300">
    <property type="entry name" value="P-loop containing nucleotide triphosphate hydrolases"/>
    <property type="match status" value="1"/>
</dbReference>
<protein>
    <recommendedName>
        <fullName evidence="3">NrS-1 polymerase-like helicase domain-containing protein</fullName>
    </recommendedName>
</protein>
<dbReference type="GO" id="GO:0016787">
    <property type="term" value="F:hydrolase activity"/>
    <property type="evidence" value="ECO:0007669"/>
    <property type="project" value="UniProtKB-KW"/>
</dbReference>
<evidence type="ECO:0000256" key="1">
    <source>
        <dbReference type="ARBA" id="ARBA00022801"/>
    </source>
</evidence>
<name>A0A1Y1IGT0_KLENI</name>
<dbReference type="AlphaFoldDB" id="A0A1Y1IGT0"/>
<feature type="domain" description="NrS-1 polymerase-like helicase" evidence="3">
    <location>
        <begin position="202"/>
        <end position="313"/>
    </location>
</feature>
<dbReference type="InterPro" id="IPR045455">
    <property type="entry name" value="NrS-1_pol-like_helicase"/>
</dbReference>
<proteinExistence type="predicted"/>
<dbReference type="OrthoDB" id="103748at2759"/>
<dbReference type="Proteomes" id="UP000054558">
    <property type="component" value="Unassembled WGS sequence"/>
</dbReference>
<organism evidence="4 5">
    <name type="scientific">Klebsormidium nitens</name>
    <name type="common">Green alga</name>
    <name type="synonym">Ulothrix nitens</name>
    <dbReference type="NCBI Taxonomy" id="105231"/>
    <lineage>
        <taxon>Eukaryota</taxon>
        <taxon>Viridiplantae</taxon>
        <taxon>Streptophyta</taxon>
        <taxon>Klebsormidiophyceae</taxon>
        <taxon>Klebsormidiales</taxon>
        <taxon>Klebsormidiaceae</taxon>
        <taxon>Klebsormidium</taxon>
    </lineage>
</organism>
<gene>
    <name evidence="4" type="ORF">KFL_005970050</name>
</gene>
<dbReference type="InterPro" id="IPR027417">
    <property type="entry name" value="P-loop_NTPase"/>
</dbReference>
<dbReference type="SUPFAM" id="SSF52540">
    <property type="entry name" value="P-loop containing nucleoside triphosphate hydrolases"/>
    <property type="match status" value="1"/>
</dbReference>
<dbReference type="PANTHER" id="PTHR35372">
    <property type="entry name" value="ATP BINDING PROTEIN-RELATED"/>
    <property type="match status" value="1"/>
</dbReference>
<keyword evidence="1" id="KW-0378">Hydrolase</keyword>
<dbReference type="Pfam" id="PF19263">
    <property type="entry name" value="DUF5906"/>
    <property type="match status" value="1"/>
</dbReference>
<evidence type="ECO:0000259" key="3">
    <source>
        <dbReference type="Pfam" id="PF19263"/>
    </source>
</evidence>
<sequence>MIRECERYLVPRSDETKKLSKEEAAERKKRKNDMHDLLIKVMNAYFAVVIGGNKTVYTEIVFCRDKDGKLQREEVIERPGHNFIERCRNIQLDCLPGKSKEAAKFWESNSKRREYDRIVFEPDPMKTNPRHFNLFCGLEFEPLQHKLKLSEMAECEQQMPMLMWHIRYILSDGCNERFTFNIKWMAHAVQRPGRKIGVALVFRGPQGCGKSTPIDFLGNQILGYKNYLYCNEIEKVIGQFNALSANRLLIAFDEAGNWGGAYKLNDRMKSLITQPDTCLEKKGIDAIKTRDVSNIIFTTNNSWPVKREAGDRRYSCQECSGAMAGNKEYFAAFLQELDKPQTAANFHRYLSSIDISDWNPEMIPSTIWGETLKDHSIPPYIKMVQALLENGCFHPQSHVRAPDKKEKEKEKENEQGKEDIHLEPST</sequence>
<dbReference type="PANTHER" id="PTHR35372:SF2">
    <property type="entry name" value="SF3 HELICASE DOMAIN-CONTAINING PROTEIN"/>
    <property type="match status" value="1"/>
</dbReference>